<dbReference type="AlphaFoldDB" id="A0A392VRG6"/>
<proteinExistence type="predicted"/>
<reference evidence="1 2" key="1">
    <citation type="journal article" date="2018" name="Front. Plant Sci.">
        <title>Red Clover (Trifolium pratense) and Zigzag Clover (T. medium) - A Picture of Genomic Similarities and Differences.</title>
        <authorList>
            <person name="Dluhosova J."/>
            <person name="Istvanek J."/>
            <person name="Nedelnik J."/>
            <person name="Repkova J."/>
        </authorList>
    </citation>
    <scope>NUCLEOTIDE SEQUENCE [LARGE SCALE GENOMIC DNA]</scope>
    <source>
        <strain evidence="2">cv. 10/8</strain>
        <tissue evidence="1">Leaf</tissue>
    </source>
</reference>
<dbReference type="EMBL" id="LXQA011216015">
    <property type="protein sequence ID" value="MCI89295.1"/>
    <property type="molecule type" value="Genomic_DNA"/>
</dbReference>
<keyword evidence="2" id="KW-1185">Reference proteome</keyword>
<feature type="non-terminal residue" evidence="1">
    <location>
        <position position="1"/>
    </location>
</feature>
<dbReference type="Proteomes" id="UP000265520">
    <property type="component" value="Unassembled WGS sequence"/>
</dbReference>
<name>A0A392VRG6_9FABA</name>
<organism evidence="1 2">
    <name type="scientific">Trifolium medium</name>
    <dbReference type="NCBI Taxonomy" id="97028"/>
    <lineage>
        <taxon>Eukaryota</taxon>
        <taxon>Viridiplantae</taxon>
        <taxon>Streptophyta</taxon>
        <taxon>Embryophyta</taxon>
        <taxon>Tracheophyta</taxon>
        <taxon>Spermatophyta</taxon>
        <taxon>Magnoliopsida</taxon>
        <taxon>eudicotyledons</taxon>
        <taxon>Gunneridae</taxon>
        <taxon>Pentapetalae</taxon>
        <taxon>rosids</taxon>
        <taxon>fabids</taxon>
        <taxon>Fabales</taxon>
        <taxon>Fabaceae</taxon>
        <taxon>Papilionoideae</taxon>
        <taxon>50 kb inversion clade</taxon>
        <taxon>NPAAA clade</taxon>
        <taxon>Hologalegina</taxon>
        <taxon>IRL clade</taxon>
        <taxon>Trifolieae</taxon>
        <taxon>Trifolium</taxon>
    </lineage>
</organism>
<sequence length="55" mass="6217">SYHSSHIYLEALMDVEDKTHDISDGIGDVASWLDVVENKKDEKLGIGFHLIPQYS</sequence>
<evidence type="ECO:0000313" key="1">
    <source>
        <dbReference type="EMBL" id="MCI89295.1"/>
    </source>
</evidence>
<comment type="caution">
    <text evidence="1">The sequence shown here is derived from an EMBL/GenBank/DDBJ whole genome shotgun (WGS) entry which is preliminary data.</text>
</comment>
<protein>
    <submittedName>
        <fullName evidence="1">Uncharacterized protein</fullName>
    </submittedName>
</protein>
<evidence type="ECO:0000313" key="2">
    <source>
        <dbReference type="Proteomes" id="UP000265520"/>
    </source>
</evidence>
<accession>A0A392VRG6</accession>